<dbReference type="SMART" id="SM00671">
    <property type="entry name" value="SEL1"/>
    <property type="match status" value="5"/>
</dbReference>
<dbReference type="PANTHER" id="PTHR11102:SF160">
    <property type="entry name" value="ERAD-ASSOCIATED E3 UBIQUITIN-PROTEIN LIGASE COMPONENT HRD3"/>
    <property type="match status" value="1"/>
</dbReference>
<dbReference type="AlphaFoldDB" id="A0AAW1P9X4"/>
<dbReference type="EMBL" id="JALJOQ010000049">
    <property type="protein sequence ID" value="KAK9804569.1"/>
    <property type="molecule type" value="Genomic_DNA"/>
</dbReference>
<dbReference type="Proteomes" id="UP001465755">
    <property type="component" value="Unassembled WGS sequence"/>
</dbReference>
<evidence type="ECO:0000256" key="1">
    <source>
        <dbReference type="ARBA" id="ARBA00038101"/>
    </source>
</evidence>
<protein>
    <submittedName>
        <fullName evidence="3">Uncharacterized protein</fullName>
    </submittedName>
</protein>
<evidence type="ECO:0000313" key="3">
    <source>
        <dbReference type="EMBL" id="KAK9804569.1"/>
    </source>
</evidence>
<evidence type="ECO:0000256" key="2">
    <source>
        <dbReference type="SAM" id="MobiDB-lite"/>
    </source>
</evidence>
<proteinExistence type="inferred from homology"/>
<feature type="region of interest" description="Disordered" evidence="2">
    <location>
        <begin position="495"/>
        <end position="537"/>
    </location>
</feature>
<feature type="compositionally biased region" description="Polar residues" evidence="2">
    <location>
        <begin position="500"/>
        <end position="528"/>
    </location>
</feature>
<sequence>MGASSSKGPSRADHLPPHGMRCLGVTLEICDLLDETATKKGKLTGDALRPRIERIRALVALWGQVDTELAQLTGEAVLTVAAAVSQFEEKLYKCLHRAGKLKKAKLMPQWKLSAKVDHILQDIEDAHFVFRGVLLHTLGKDFPAPAFPGATGRLPRMAMTQAPPSPSINIAAVQPSYDALVTAAEKGDVNAAAMLGDMHRKGSPPATLDAALAMQWFFKAAEGGQTAAQHTLGQMAESGEGISTGPDMGAAAAWYEKSALGGFPAGMADWAYFLEKGIFVQQWFKMGAAGGNISAASNLGMCYEEGIGVQADIDMAKACYKQAAAAGHVKARTNLGYVAMKRQQYSKATTHFKVAADAGDEDAMYCLACLMQGQRGPFGDSVPMKGRNSSGDRLMWSSAEKGDARAQYWAAAQHQENGNDMDAQAWLQKAAAQGHQDALAALQVNRFKASNGRPASALRRGLSPAERKGSASPTALGYRPAGGLGWEITARSPVKPRAQTLRTPNRTSSLLSSPMNHQTSLTRSNRARSPSADIMPATKSRYGQGAFASRSRGSPEVMRGADAELDFNANIVQVHSDAIQSGLETIKKLLDGRTGSAHIMEDDDEDDEEFFEQLEMEDSFNHRPIAV</sequence>
<gene>
    <name evidence="3" type="ORF">WJX73_000389</name>
</gene>
<dbReference type="InterPro" id="IPR006597">
    <property type="entry name" value="Sel1-like"/>
</dbReference>
<accession>A0AAW1P9X4</accession>
<dbReference type="InterPro" id="IPR050767">
    <property type="entry name" value="Sel1_AlgK"/>
</dbReference>
<comment type="caution">
    <text evidence="3">The sequence shown here is derived from an EMBL/GenBank/DDBJ whole genome shotgun (WGS) entry which is preliminary data.</text>
</comment>
<organism evidence="3 4">
    <name type="scientific">Symbiochloris irregularis</name>
    <dbReference type="NCBI Taxonomy" id="706552"/>
    <lineage>
        <taxon>Eukaryota</taxon>
        <taxon>Viridiplantae</taxon>
        <taxon>Chlorophyta</taxon>
        <taxon>core chlorophytes</taxon>
        <taxon>Trebouxiophyceae</taxon>
        <taxon>Trebouxiales</taxon>
        <taxon>Trebouxiaceae</taxon>
        <taxon>Symbiochloris</taxon>
    </lineage>
</organism>
<feature type="region of interest" description="Disordered" evidence="2">
    <location>
        <begin position="450"/>
        <end position="477"/>
    </location>
</feature>
<dbReference type="Pfam" id="PF08238">
    <property type="entry name" value="Sel1"/>
    <property type="match status" value="4"/>
</dbReference>
<keyword evidence="4" id="KW-1185">Reference proteome</keyword>
<dbReference type="Gene3D" id="1.25.40.10">
    <property type="entry name" value="Tetratricopeptide repeat domain"/>
    <property type="match status" value="1"/>
</dbReference>
<reference evidence="3 4" key="1">
    <citation type="journal article" date="2024" name="Nat. Commun.">
        <title>Phylogenomics reveals the evolutionary origins of lichenization in chlorophyte algae.</title>
        <authorList>
            <person name="Puginier C."/>
            <person name="Libourel C."/>
            <person name="Otte J."/>
            <person name="Skaloud P."/>
            <person name="Haon M."/>
            <person name="Grisel S."/>
            <person name="Petersen M."/>
            <person name="Berrin J.G."/>
            <person name="Delaux P.M."/>
            <person name="Dal Grande F."/>
            <person name="Keller J."/>
        </authorList>
    </citation>
    <scope>NUCLEOTIDE SEQUENCE [LARGE SCALE GENOMIC DNA]</scope>
    <source>
        <strain evidence="3 4">SAG 2036</strain>
    </source>
</reference>
<comment type="similarity">
    <text evidence="1">Belongs to the sel-1 family.</text>
</comment>
<evidence type="ECO:0000313" key="4">
    <source>
        <dbReference type="Proteomes" id="UP001465755"/>
    </source>
</evidence>
<dbReference type="SUPFAM" id="SSF81901">
    <property type="entry name" value="HCP-like"/>
    <property type="match status" value="2"/>
</dbReference>
<dbReference type="InterPro" id="IPR011990">
    <property type="entry name" value="TPR-like_helical_dom_sf"/>
</dbReference>
<name>A0AAW1P9X4_9CHLO</name>
<dbReference type="PANTHER" id="PTHR11102">
    <property type="entry name" value="SEL-1-LIKE PROTEIN"/>
    <property type="match status" value="1"/>
</dbReference>